<dbReference type="Gene3D" id="3.40.50.360">
    <property type="match status" value="1"/>
</dbReference>
<dbReference type="PANTHER" id="PTHR43193">
    <property type="match status" value="1"/>
</dbReference>
<organism evidence="5 6">
    <name type="scientific">Fusibacter ferrireducens</name>
    <dbReference type="NCBI Taxonomy" id="2785058"/>
    <lineage>
        <taxon>Bacteria</taxon>
        <taxon>Bacillati</taxon>
        <taxon>Bacillota</taxon>
        <taxon>Clostridia</taxon>
        <taxon>Eubacteriales</taxon>
        <taxon>Eubacteriales Family XII. Incertae Sedis</taxon>
        <taxon>Fusibacter</taxon>
    </lineage>
</organism>
<dbReference type="EMBL" id="JADKNH010000005">
    <property type="protein sequence ID" value="MBF4693494.1"/>
    <property type="molecule type" value="Genomic_DNA"/>
</dbReference>
<dbReference type="InterPro" id="IPR047964">
    <property type="entry name" value="EFR1-like"/>
</dbReference>
<keyword evidence="1" id="KW-0479">Metal-binding</keyword>
<dbReference type="PROSITE" id="PS00201">
    <property type="entry name" value="FLAVODOXIN"/>
    <property type="match status" value="1"/>
</dbReference>
<keyword evidence="3" id="KW-0411">Iron-sulfur</keyword>
<dbReference type="NCBIfam" id="NF038196">
    <property type="entry name" value="ferrodoxin_EFR1"/>
    <property type="match status" value="1"/>
</dbReference>
<keyword evidence="2" id="KW-0408">Iron</keyword>
<accession>A0ABR9ZSR0</accession>
<proteinExistence type="predicted"/>
<protein>
    <submittedName>
        <fullName evidence="5">4Fe-4S dicluster domain-containing protein</fullName>
    </submittedName>
</protein>
<dbReference type="SUPFAM" id="SSF54862">
    <property type="entry name" value="4Fe-4S ferredoxins"/>
    <property type="match status" value="1"/>
</dbReference>
<name>A0ABR9ZSR0_9FIRM</name>
<evidence type="ECO:0000313" key="5">
    <source>
        <dbReference type="EMBL" id="MBF4693494.1"/>
    </source>
</evidence>
<dbReference type="InterPro" id="IPR029039">
    <property type="entry name" value="Flavoprotein-like_sf"/>
</dbReference>
<sequence length="258" mass="29040">MHTELYYFSGTGNTYYIAKKIANSFPDSKLIAIGSLDLELPIKTDAQNIGILFPVYFYDAPKIVKRFLEKIELSNNPYVFLIANYGGGAGNALANCVTILKSRHIEVSTTMSFTLPDNSIIFPTPEEKMTPMLEKADHEIEKAIHALQNQEQSDLPSKKLGAHLVSKLMLKYSTDYLGFNALKISEDKCTNCGLCSKICPVNNIATSATYPQMNHNCEMCFACLHHCPEEAIRFKHMKPKTNYQYTNPNVKLKELLQI</sequence>
<dbReference type="SUPFAM" id="SSF52218">
    <property type="entry name" value="Flavoproteins"/>
    <property type="match status" value="1"/>
</dbReference>
<dbReference type="InterPro" id="IPR017900">
    <property type="entry name" value="4Fe4S_Fe_S_CS"/>
</dbReference>
<dbReference type="PROSITE" id="PS51379">
    <property type="entry name" value="4FE4S_FER_2"/>
    <property type="match status" value="2"/>
</dbReference>
<evidence type="ECO:0000259" key="4">
    <source>
        <dbReference type="PROSITE" id="PS51379"/>
    </source>
</evidence>
<dbReference type="InterPro" id="IPR017896">
    <property type="entry name" value="4Fe4S_Fe-S-bd"/>
</dbReference>
<dbReference type="InterPro" id="IPR052977">
    <property type="entry name" value="Polyferredoxin-like_ET"/>
</dbReference>
<feature type="domain" description="4Fe-4S ferredoxin-type" evidence="4">
    <location>
        <begin position="210"/>
        <end position="237"/>
    </location>
</feature>
<dbReference type="Pfam" id="PF00037">
    <property type="entry name" value="Fer4"/>
    <property type="match status" value="1"/>
</dbReference>
<dbReference type="PROSITE" id="PS00198">
    <property type="entry name" value="4FE4S_FER_1"/>
    <property type="match status" value="2"/>
</dbReference>
<dbReference type="PANTHER" id="PTHR43193:SF2">
    <property type="entry name" value="POLYFERREDOXIN PROTEIN FWDF"/>
    <property type="match status" value="1"/>
</dbReference>
<feature type="domain" description="4Fe-4S ferredoxin-type" evidence="4">
    <location>
        <begin position="180"/>
        <end position="209"/>
    </location>
</feature>
<reference evidence="5 6" key="1">
    <citation type="submission" date="2020-11" db="EMBL/GenBank/DDBJ databases">
        <title>Fusibacter basophilias sp. nov.</title>
        <authorList>
            <person name="Qiu D."/>
        </authorList>
    </citation>
    <scope>NUCLEOTIDE SEQUENCE [LARGE SCALE GENOMIC DNA]</scope>
    <source>
        <strain evidence="5 6">Q10-2</strain>
    </source>
</reference>
<evidence type="ECO:0000256" key="1">
    <source>
        <dbReference type="ARBA" id="ARBA00022723"/>
    </source>
</evidence>
<dbReference type="Proteomes" id="UP000614200">
    <property type="component" value="Unassembled WGS sequence"/>
</dbReference>
<evidence type="ECO:0000256" key="2">
    <source>
        <dbReference type="ARBA" id="ARBA00023004"/>
    </source>
</evidence>
<keyword evidence="6" id="KW-1185">Reference proteome</keyword>
<comment type="caution">
    <text evidence="5">The sequence shown here is derived from an EMBL/GenBank/DDBJ whole genome shotgun (WGS) entry which is preliminary data.</text>
</comment>
<gene>
    <name evidence="5" type="ORF">ISU02_10200</name>
</gene>
<evidence type="ECO:0000313" key="6">
    <source>
        <dbReference type="Proteomes" id="UP000614200"/>
    </source>
</evidence>
<evidence type="ECO:0000256" key="3">
    <source>
        <dbReference type="ARBA" id="ARBA00023014"/>
    </source>
</evidence>
<dbReference type="InterPro" id="IPR001226">
    <property type="entry name" value="Flavodoxin_CS"/>
</dbReference>
<dbReference type="Gene3D" id="3.30.70.20">
    <property type="match status" value="1"/>
</dbReference>
<dbReference type="RefSeq" id="WP_194701722.1">
    <property type="nucleotide sequence ID" value="NZ_JADKNH010000005.1"/>
</dbReference>